<comment type="subcellular location">
    <subcellularLocation>
        <location evidence="1 6">Cell membrane</location>
        <topology evidence="1 6">Multi-pass membrane protein</topology>
    </subcellularLocation>
</comment>
<feature type="domain" description="VTT" evidence="7">
    <location>
        <begin position="70"/>
        <end position="186"/>
    </location>
</feature>
<dbReference type="GO" id="GO:0005886">
    <property type="term" value="C:plasma membrane"/>
    <property type="evidence" value="ECO:0007669"/>
    <property type="project" value="UniProtKB-SubCell"/>
</dbReference>
<evidence type="ECO:0000259" key="7">
    <source>
        <dbReference type="Pfam" id="PF09335"/>
    </source>
</evidence>
<protein>
    <recommendedName>
        <fullName evidence="6">TVP38/TMEM64 family membrane protein</fullName>
    </recommendedName>
</protein>
<keyword evidence="4 6" id="KW-1133">Transmembrane helix</keyword>
<evidence type="ECO:0000256" key="5">
    <source>
        <dbReference type="ARBA" id="ARBA00023136"/>
    </source>
</evidence>
<feature type="transmembrane region" description="Helical" evidence="6">
    <location>
        <begin position="52"/>
        <end position="83"/>
    </location>
</feature>
<evidence type="ECO:0000256" key="6">
    <source>
        <dbReference type="RuleBase" id="RU366058"/>
    </source>
</evidence>
<evidence type="ECO:0000256" key="1">
    <source>
        <dbReference type="ARBA" id="ARBA00004651"/>
    </source>
</evidence>
<gene>
    <name evidence="8" type="ORF">SAMN04488506_1970</name>
</gene>
<dbReference type="PANTHER" id="PTHR12677">
    <property type="entry name" value="GOLGI APPARATUS MEMBRANE PROTEIN TVP38-RELATED"/>
    <property type="match status" value="1"/>
</dbReference>
<keyword evidence="2 6" id="KW-1003">Cell membrane</keyword>
<comment type="similarity">
    <text evidence="6">Belongs to the TVP38/TMEM64 family.</text>
</comment>
<reference evidence="8 9" key="1">
    <citation type="submission" date="2016-10" db="EMBL/GenBank/DDBJ databases">
        <authorList>
            <person name="de Groot N.N."/>
        </authorList>
    </citation>
    <scope>NUCLEOTIDE SEQUENCE [LARGE SCALE GENOMIC DNA]</scope>
    <source>
        <strain evidence="8 9">DSM 20581</strain>
    </source>
</reference>
<dbReference type="EMBL" id="FOXW01000008">
    <property type="protein sequence ID" value="SFQ43136.1"/>
    <property type="molecule type" value="Genomic_DNA"/>
</dbReference>
<feature type="transmembrane region" description="Helical" evidence="6">
    <location>
        <begin position="12"/>
        <end position="31"/>
    </location>
</feature>
<keyword evidence="3 6" id="KW-0812">Transmembrane</keyword>
<dbReference type="InterPro" id="IPR015414">
    <property type="entry name" value="TMEM64"/>
</dbReference>
<evidence type="ECO:0000256" key="2">
    <source>
        <dbReference type="ARBA" id="ARBA00022475"/>
    </source>
</evidence>
<name>A0A1I5YFW5_9LACT</name>
<proteinExistence type="inferred from homology"/>
<evidence type="ECO:0000256" key="3">
    <source>
        <dbReference type="ARBA" id="ARBA00022692"/>
    </source>
</evidence>
<keyword evidence="5 6" id="KW-0472">Membrane</keyword>
<dbReference type="OrthoDB" id="371137at2"/>
<dbReference type="Proteomes" id="UP000199136">
    <property type="component" value="Unassembled WGS sequence"/>
</dbReference>
<evidence type="ECO:0000313" key="9">
    <source>
        <dbReference type="Proteomes" id="UP000199136"/>
    </source>
</evidence>
<keyword evidence="9" id="KW-1185">Reference proteome</keyword>
<dbReference type="PANTHER" id="PTHR12677:SF49">
    <property type="entry name" value="TVP38_TMEM64 FAMILY MEMBRANE PROTEIN"/>
    <property type="match status" value="1"/>
</dbReference>
<feature type="transmembrane region" description="Helical" evidence="6">
    <location>
        <begin position="171"/>
        <end position="195"/>
    </location>
</feature>
<evidence type="ECO:0000313" key="8">
    <source>
        <dbReference type="EMBL" id="SFQ43136.1"/>
    </source>
</evidence>
<evidence type="ECO:0000256" key="4">
    <source>
        <dbReference type="ARBA" id="ARBA00022989"/>
    </source>
</evidence>
<dbReference type="Pfam" id="PF09335">
    <property type="entry name" value="VTT_dom"/>
    <property type="match status" value="1"/>
</dbReference>
<accession>A0A1I5YFW5</accession>
<feature type="transmembrane region" description="Helical" evidence="6">
    <location>
        <begin position="89"/>
        <end position="107"/>
    </location>
</feature>
<dbReference type="STRING" id="82801.SAMN04488506_1970"/>
<dbReference type="InterPro" id="IPR032816">
    <property type="entry name" value="VTT_dom"/>
</dbReference>
<comment type="caution">
    <text evidence="6">Lacks conserved residue(s) required for the propagation of feature annotation.</text>
</comment>
<sequence>MNYVKNFRLNWFDLLTVAGLVVTGLFIYLGYHNGIFDSRESLIEYVESFGAQAIIVFIFIQFLQVILPILPAAVTCVAGVILFGPVWGIFYNYVGICIGSFGAFLISKRYGQPLVEKMLNEKIFKKYSKWLNDSKVFDRVFAIGIFGPLAPDDALCYLAGLTQMSLKKFGLIILFGKPIPIALYSLGWSTIVNWLDFF</sequence>
<organism evidence="8 9">
    <name type="scientific">Desemzia incerta</name>
    <dbReference type="NCBI Taxonomy" id="82801"/>
    <lineage>
        <taxon>Bacteria</taxon>
        <taxon>Bacillati</taxon>
        <taxon>Bacillota</taxon>
        <taxon>Bacilli</taxon>
        <taxon>Lactobacillales</taxon>
        <taxon>Carnobacteriaceae</taxon>
        <taxon>Desemzia</taxon>
    </lineage>
</organism>
<dbReference type="RefSeq" id="WP_092480996.1">
    <property type="nucleotide sequence ID" value="NZ_CP126128.1"/>
</dbReference>
<dbReference type="AlphaFoldDB" id="A0A1I5YFW5"/>